<dbReference type="Proteomes" id="UP000002186">
    <property type="component" value="Chromosome"/>
</dbReference>
<dbReference type="eggNOG" id="COG1073">
    <property type="taxonomic scope" value="Bacteria"/>
</dbReference>
<evidence type="ECO:0000313" key="3">
    <source>
        <dbReference type="EMBL" id="ACK53272.1"/>
    </source>
</evidence>
<dbReference type="InterPro" id="IPR029058">
    <property type="entry name" value="AB_hydrolase_fold"/>
</dbReference>
<dbReference type="HOGENOM" id="CLU_029375_6_2_4"/>
<dbReference type="Pfam" id="PF12146">
    <property type="entry name" value="Hydrolase_4"/>
    <property type="match status" value="1"/>
</dbReference>
<dbReference type="SUPFAM" id="SSF53474">
    <property type="entry name" value="alpha/beta-Hydrolases"/>
    <property type="match status" value="1"/>
</dbReference>
<reference evidence="3 4" key="2">
    <citation type="journal article" date="2012" name="Stand. Genomic Sci.">
        <title>Complete genome sequence of Thauera aminoaromatica strain MZ1T.</title>
        <authorList>
            <person name="Jiang K."/>
            <person name="Sanseverino J."/>
            <person name="Chauhan A."/>
            <person name="Lucas S."/>
            <person name="Copeland A."/>
            <person name="Lapidus A."/>
            <person name="Del Rio T.G."/>
            <person name="Dalin E."/>
            <person name="Tice H."/>
            <person name="Bruce D."/>
            <person name="Goodwin L."/>
            <person name="Pitluck S."/>
            <person name="Sims D."/>
            <person name="Brettin T."/>
            <person name="Detter J.C."/>
            <person name="Han C."/>
            <person name="Chang Y.J."/>
            <person name="Larimer F."/>
            <person name="Land M."/>
            <person name="Hauser L."/>
            <person name="Kyrpides N.C."/>
            <person name="Mikhailova N."/>
            <person name="Moser S."/>
            <person name="Jegier P."/>
            <person name="Close D."/>
            <person name="Debruyn J.M."/>
            <person name="Wang Y."/>
            <person name="Layton A.C."/>
            <person name="Allen M.S."/>
            <person name="Sayler G.S."/>
        </authorList>
    </citation>
    <scope>NUCLEOTIDE SEQUENCE [LARGE SCALE GENOMIC DNA]</scope>
    <source>
        <strain evidence="3 4">MZ1T</strain>
    </source>
</reference>
<reference evidence="4" key="1">
    <citation type="submission" date="2009-05" db="EMBL/GenBank/DDBJ databases">
        <title>Complete sequence of chromosome of Thauera sp. MZ1T.</title>
        <authorList>
            <consortium name="US DOE Joint Genome Institute"/>
            <person name="Lucas S."/>
            <person name="Copeland A."/>
            <person name="Lapidus A."/>
            <person name="Glavina del Rio T."/>
            <person name="Dalin E."/>
            <person name="Tice H."/>
            <person name="Bruce D."/>
            <person name="Goodwin L."/>
            <person name="Pitluck S."/>
            <person name="Sims D."/>
            <person name="Brettin T."/>
            <person name="Detter J.C."/>
            <person name="Han C."/>
            <person name="Larimer F."/>
            <person name="Land M."/>
            <person name="Hauser L."/>
            <person name="Kyrpides N."/>
            <person name="Mikhailova N."/>
            <person name="Sayler G.S."/>
        </authorList>
    </citation>
    <scope>NUCLEOTIDE SEQUENCE [LARGE SCALE GENOMIC DNA]</scope>
    <source>
        <strain evidence="4">MZ1T</strain>
    </source>
</reference>
<dbReference type="GO" id="GO:0052689">
    <property type="term" value="F:carboxylic ester hydrolase activity"/>
    <property type="evidence" value="ECO:0007669"/>
    <property type="project" value="UniProtKB-ARBA"/>
</dbReference>
<dbReference type="Gene3D" id="3.40.50.1820">
    <property type="entry name" value="alpha/beta hydrolase"/>
    <property type="match status" value="1"/>
</dbReference>
<gene>
    <name evidence="3" type="ordered locus">Tmz1t_0497</name>
</gene>
<feature type="domain" description="Serine aminopeptidase S33" evidence="2">
    <location>
        <begin position="104"/>
        <end position="220"/>
    </location>
</feature>
<name>C4ZL88_THASP</name>
<dbReference type="KEGG" id="tmz:Tmz1t_0497"/>
<dbReference type="InterPro" id="IPR022742">
    <property type="entry name" value="Hydrolase_4"/>
</dbReference>
<keyword evidence="1 3" id="KW-0378">Hydrolase</keyword>
<organism evidence="3 4">
    <name type="scientific">Thauera aminoaromatica</name>
    <dbReference type="NCBI Taxonomy" id="164330"/>
    <lineage>
        <taxon>Bacteria</taxon>
        <taxon>Pseudomonadati</taxon>
        <taxon>Pseudomonadota</taxon>
        <taxon>Betaproteobacteria</taxon>
        <taxon>Rhodocyclales</taxon>
        <taxon>Zoogloeaceae</taxon>
        <taxon>Thauera</taxon>
    </lineage>
</organism>
<sequence>MGAPGLIAAFTAGAATLAGGRALVHWGIRKGLAAPRVPHHTDPGALGLAFETLRIGTEHGKSLHAWFIPAPGSACDGSDHAASPGADLADGERDDARAEFESAPAVVVMHGWGGNAALMLPLARPLHEAGYAMLFVDARCHGASDDDSFASLPRFAEDAEHAFAWLAAQPGVDPARIALLGHSVGAGAVLFAALRTPQVAAVVSVAAFSHPAAMMRRWLAGKRIPEKPLGRYILDYVQKTIGHRFDDIAPVNTIARIRRPVLLVHGADDEVVPIDEAMQIYAMRGDTPVELMTLSGDHESFVDLEHHVGRLVEFLGRVLAQGGARE</sequence>
<proteinExistence type="predicted"/>
<accession>C4ZL88</accession>
<dbReference type="MEROPS" id="S09.B04"/>
<dbReference type="RefSeq" id="WP_012584474.1">
    <property type="nucleotide sequence ID" value="NC_011662.2"/>
</dbReference>
<keyword evidence="4" id="KW-1185">Reference proteome</keyword>
<dbReference type="AlphaFoldDB" id="C4ZL88"/>
<dbReference type="STRING" id="85643.Tmz1t_0497"/>
<dbReference type="OrthoDB" id="4269629at2"/>
<evidence type="ECO:0000259" key="2">
    <source>
        <dbReference type="Pfam" id="PF12146"/>
    </source>
</evidence>
<dbReference type="PANTHER" id="PTHR22946:SF9">
    <property type="entry name" value="POLYKETIDE TRANSFERASE AF380"/>
    <property type="match status" value="1"/>
</dbReference>
<dbReference type="EMBL" id="CP001281">
    <property type="protein sequence ID" value="ACK53272.1"/>
    <property type="molecule type" value="Genomic_DNA"/>
</dbReference>
<protein>
    <submittedName>
        <fullName evidence="3">BAAT/Acyl-CoA thioester hydrolase</fullName>
    </submittedName>
</protein>
<evidence type="ECO:0000313" key="4">
    <source>
        <dbReference type="Proteomes" id="UP000002186"/>
    </source>
</evidence>
<evidence type="ECO:0000256" key="1">
    <source>
        <dbReference type="ARBA" id="ARBA00022801"/>
    </source>
</evidence>
<dbReference type="PANTHER" id="PTHR22946">
    <property type="entry name" value="DIENELACTONE HYDROLASE DOMAIN-CONTAINING PROTEIN-RELATED"/>
    <property type="match status" value="1"/>
</dbReference>
<dbReference type="InterPro" id="IPR050261">
    <property type="entry name" value="FrsA_esterase"/>
</dbReference>